<accession>A0ABR6XEU5</accession>
<keyword evidence="4 5" id="KW-0472">Membrane</keyword>
<keyword evidence="2 5" id="KW-0812">Transmembrane</keyword>
<evidence type="ECO:0000259" key="7">
    <source>
        <dbReference type="Pfam" id="PF25963"/>
    </source>
</evidence>
<name>A0ABR6XEU5_9BURK</name>
<comment type="similarity">
    <text evidence="1">Belongs to the membrane fusion protein (MFP) (TC 8.A.1) family.</text>
</comment>
<evidence type="ECO:0000259" key="6">
    <source>
        <dbReference type="Pfam" id="PF25917"/>
    </source>
</evidence>
<reference evidence="8 9" key="1">
    <citation type="submission" date="2020-08" db="EMBL/GenBank/DDBJ databases">
        <title>Novel species isolated from subtropical streams in China.</title>
        <authorList>
            <person name="Lu H."/>
        </authorList>
    </citation>
    <scope>NUCLEOTIDE SEQUENCE [LARGE SCALE GENOMIC DNA]</scope>
    <source>
        <strain evidence="8 9">CCTCC AB 2015119</strain>
    </source>
</reference>
<dbReference type="PANTHER" id="PTHR30367">
    <property type="entry name" value="P-HYDROXYBENZOIC ACID EFFLUX PUMP SUBUNIT AAEA-RELATED"/>
    <property type="match status" value="1"/>
</dbReference>
<dbReference type="NCBIfam" id="TIGR01730">
    <property type="entry name" value="RND_mfp"/>
    <property type="match status" value="1"/>
</dbReference>
<protein>
    <submittedName>
        <fullName evidence="8">HlyD family secretion protein</fullName>
    </submittedName>
</protein>
<evidence type="ECO:0000313" key="8">
    <source>
        <dbReference type="EMBL" id="MBC3811305.1"/>
    </source>
</evidence>
<dbReference type="Gene3D" id="2.40.30.170">
    <property type="match status" value="1"/>
</dbReference>
<evidence type="ECO:0000313" key="9">
    <source>
        <dbReference type="Proteomes" id="UP000637632"/>
    </source>
</evidence>
<dbReference type="RefSeq" id="WP_190478498.1">
    <property type="nucleotide sequence ID" value="NZ_JACOFT010000002.1"/>
</dbReference>
<evidence type="ECO:0000256" key="2">
    <source>
        <dbReference type="ARBA" id="ARBA00022692"/>
    </source>
</evidence>
<keyword evidence="3 5" id="KW-1133">Transmembrane helix</keyword>
<evidence type="ECO:0000256" key="3">
    <source>
        <dbReference type="ARBA" id="ARBA00022989"/>
    </source>
</evidence>
<comment type="caution">
    <text evidence="8">The sequence shown here is derived from an EMBL/GenBank/DDBJ whole genome shotgun (WGS) entry which is preliminary data.</text>
</comment>
<dbReference type="InterPro" id="IPR006143">
    <property type="entry name" value="RND_pump_MFP"/>
</dbReference>
<organism evidence="8 9">
    <name type="scientific">Undibacterium aquatile</name>
    <dbReference type="NCBI Taxonomy" id="1537398"/>
    <lineage>
        <taxon>Bacteria</taxon>
        <taxon>Pseudomonadati</taxon>
        <taxon>Pseudomonadota</taxon>
        <taxon>Betaproteobacteria</taxon>
        <taxon>Burkholderiales</taxon>
        <taxon>Oxalobacteraceae</taxon>
        <taxon>Undibacterium</taxon>
    </lineage>
</organism>
<dbReference type="Pfam" id="PF25917">
    <property type="entry name" value="BSH_RND"/>
    <property type="match status" value="1"/>
</dbReference>
<evidence type="ECO:0000256" key="1">
    <source>
        <dbReference type="ARBA" id="ARBA00009477"/>
    </source>
</evidence>
<dbReference type="PANTHER" id="PTHR30367:SF12">
    <property type="entry name" value="P-HYDROXYBENZOIC ACID EFFLUX PUMP SUBUNIT AAEA"/>
    <property type="match status" value="1"/>
</dbReference>
<feature type="domain" description="p-hydroxybenzoic acid efflux pump subunit AaeA-like beta-barrel" evidence="7">
    <location>
        <begin position="194"/>
        <end position="290"/>
    </location>
</feature>
<dbReference type="Proteomes" id="UP000637632">
    <property type="component" value="Unassembled WGS sequence"/>
</dbReference>
<dbReference type="InterPro" id="IPR050393">
    <property type="entry name" value="MFP_Efflux_Pump"/>
</dbReference>
<dbReference type="SUPFAM" id="SSF111369">
    <property type="entry name" value="HlyD-like secretion proteins"/>
    <property type="match status" value="1"/>
</dbReference>
<dbReference type="Gene3D" id="2.40.50.100">
    <property type="match status" value="1"/>
</dbReference>
<evidence type="ECO:0000256" key="4">
    <source>
        <dbReference type="ARBA" id="ARBA00023136"/>
    </source>
</evidence>
<keyword evidence="9" id="KW-1185">Reference proteome</keyword>
<proteinExistence type="inferred from homology"/>
<dbReference type="Pfam" id="PF25963">
    <property type="entry name" value="Beta-barrel_AAEA"/>
    <property type="match status" value="1"/>
</dbReference>
<feature type="transmembrane region" description="Helical" evidence="5">
    <location>
        <begin position="12"/>
        <end position="34"/>
    </location>
</feature>
<dbReference type="InterPro" id="IPR058625">
    <property type="entry name" value="MdtA-like_BSH"/>
</dbReference>
<sequence>MQLNNFKKTLAIYSRVALTCIFVVIASFLAWRLWWHYEMDPWTRDGRIKANVIQVAPDVSGQVTKVLVHDNQQVSIGDVLFDVDTARFELALRQAEAAELSQRIALEQAIKEARRNNALRELVSDESKEQGSAHVEQLRAALTQATINRDLAKLNLKRTHVLSPVNGRVANLDLRTGSYVSASHAVLALIDTDSYYVEGYFEETKLPRIAAGDAVTIIPMGATTKLPGHVDSIASGIAERDRLTSPNLLTSINPTFNWVRLAQRIPVRITFDKLPQGTTLVAGQTVTVDIRNSRT</sequence>
<evidence type="ECO:0000256" key="5">
    <source>
        <dbReference type="SAM" id="Phobius"/>
    </source>
</evidence>
<feature type="domain" description="Multidrug resistance protein MdtA-like barrel-sandwich hybrid" evidence="6">
    <location>
        <begin position="51"/>
        <end position="189"/>
    </location>
</feature>
<dbReference type="InterPro" id="IPR058634">
    <property type="entry name" value="AaeA-lik-b-barrel"/>
</dbReference>
<gene>
    <name evidence="8" type="ORF">H8K26_07605</name>
</gene>
<dbReference type="EMBL" id="JACOFT010000002">
    <property type="protein sequence ID" value="MBC3811305.1"/>
    <property type="molecule type" value="Genomic_DNA"/>
</dbReference>